<dbReference type="Pfam" id="PF00385">
    <property type="entry name" value="Chromo"/>
    <property type="match status" value="1"/>
</dbReference>
<reference evidence="2" key="1">
    <citation type="journal article" date="2019" name="Sci. Rep.">
        <title>Draft genome of Tanacetum cinerariifolium, the natural source of mosquito coil.</title>
        <authorList>
            <person name="Yamashiro T."/>
            <person name="Shiraishi A."/>
            <person name="Satake H."/>
            <person name="Nakayama K."/>
        </authorList>
    </citation>
    <scope>NUCLEOTIDE SEQUENCE</scope>
</reference>
<dbReference type="InterPro" id="IPR000953">
    <property type="entry name" value="Chromo/chromo_shadow_dom"/>
</dbReference>
<organism evidence="2">
    <name type="scientific">Tanacetum cinerariifolium</name>
    <name type="common">Dalmatian daisy</name>
    <name type="synonym">Chrysanthemum cinerariifolium</name>
    <dbReference type="NCBI Taxonomy" id="118510"/>
    <lineage>
        <taxon>Eukaryota</taxon>
        <taxon>Viridiplantae</taxon>
        <taxon>Streptophyta</taxon>
        <taxon>Embryophyta</taxon>
        <taxon>Tracheophyta</taxon>
        <taxon>Spermatophyta</taxon>
        <taxon>Magnoliopsida</taxon>
        <taxon>eudicotyledons</taxon>
        <taxon>Gunneridae</taxon>
        <taxon>Pentapetalae</taxon>
        <taxon>asterids</taxon>
        <taxon>campanulids</taxon>
        <taxon>Asterales</taxon>
        <taxon>Asteraceae</taxon>
        <taxon>Asteroideae</taxon>
        <taxon>Anthemideae</taxon>
        <taxon>Anthemidinae</taxon>
        <taxon>Tanacetum</taxon>
    </lineage>
</organism>
<dbReference type="InterPro" id="IPR016197">
    <property type="entry name" value="Chromo-like_dom_sf"/>
</dbReference>
<accession>A0A699HMB3</accession>
<protein>
    <recommendedName>
        <fullName evidence="1">Chromo domain-containing protein</fullName>
    </recommendedName>
</protein>
<feature type="non-terminal residue" evidence="2">
    <location>
        <position position="1"/>
    </location>
</feature>
<dbReference type="PROSITE" id="PS50013">
    <property type="entry name" value="CHROMO_2"/>
    <property type="match status" value="1"/>
</dbReference>
<gene>
    <name evidence="2" type="ORF">Tci_417591</name>
</gene>
<dbReference type="AlphaFoldDB" id="A0A699HMB3"/>
<dbReference type="Gene3D" id="2.40.50.40">
    <property type="match status" value="1"/>
</dbReference>
<dbReference type="InterPro" id="IPR023780">
    <property type="entry name" value="Chromo_domain"/>
</dbReference>
<feature type="domain" description="Chromo" evidence="1">
    <location>
        <begin position="13"/>
        <end position="58"/>
    </location>
</feature>
<evidence type="ECO:0000313" key="2">
    <source>
        <dbReference type="EMBL" id="GEY45617.1"/>
    </source>
</evidence>
<comment type="caution">
    <text evidence="2">The sequence shown here is derived from an EMBL/GenBank/DDBJ whole genome shotgun (WGS) entry which is preliminary data.</text>
</comment>
<evidence type="ECO:0000259" key="1">
    <source>
        <dbReference type="PROSITE" id="PS50013"/>
    </source>
</evidence>
<sequence>NLSAFDPKEDLAFLPEAIINPRTNSNGDLEVLVKWEKHNLEEATWENLNSLKLQFPDLDYIGDNVNSEGKGDDTANMASRLAHNIKQLGSKQDPPEKSRSP</sequence>
<name>A0A699HMB3_TANCI</name>
<proteinExistence type="predicted"/>
<dbReference type="SUPFAM" id="SSF54160">
    <property type="entry name" value="Chromo domain-like"/>
    <property type="match status" value="1"/>
</dbReference>
<dbReference type="EMBL" id="BKCJ010180088">
    <property type="protein sequence ID" value="GEY45617.1"/>
    <property type="molecule type" value="Genomic_DNA"/>
</dbReference>